<gene>
    <name evidence="2" type="ORF">EWM64_g2179</name>
</gene>
<dbReference type="EMBL" id="SFCI01000169">
    <property type="protein sequence ID" value="TFY81835.1"/>
    <property type="molecule type" value="Genomic_DNA"/>
</dbReference>
<keyword evidence="3" id="KW-1185">Reference proteome</keyword>
<evidence type="ECO:0000256" key="1">
    <source>
        <dbReference type="SAM" id="Phobius"/>
    </source>
</evidence>
<feature type="transmembrane region" description="Helical" evidence="1">
    <location>
        <begin position="20"/>
        <end position="42"/>
    </location>
</feature>
<keyword evidence="1" id="KW-0472">Membrane</keyword>
<evidence type="ECO:0000313" key="2">
    <source>
        <dbReference type="EMBL" id="TFY81835.1"/>
    </source>
</evidence>
<comment type="caution">
    <text evidence="2">The sequence shown here is derived from an EMBL/GenBank/DDBJ whole genome shotgun (WGS) entry which is preliminary data.</text>
</comment>
<dbReference type="Proteomes" id="UP000298061">
    <property type="component" value="Unassembled WGS sequence"/>
</dbReference>
<evidence type="ECO:0000313" key="3">
    <source>
        <dbReference type="Proteomes" id="UP000298061"/>
    </source>
</evidence>
<dbReference type="OrthoDB" id="3197626at2759"/>
<feature type="transmembrane region" description="Helical" evidence="1">
    <location>
        <begin position="187"/>
        <end position="206"/>
    </location>
</feature>
<reference evidence="2 3" key="1">
    <citation type="submission" date="2019-02" db="EMBL/GenBank/DDBJ databases">
        <title>Genome sequencing of the rare red list fungi Hericium alpestre (H. flagellum).</title>
        <authorList>
            <person name="Buettner E."/>
            <person name="Kellner H."/>
        </authorList>
    </citation>
    <scope>NUCLEOTIDE SEQUENCE [LARGE SCALE GENOMIC DNA]</scope>
    <source>
        <strain evidence="2 3">DSM 108284</strain>
    </source>
</reference>
<feature type="transmembrane region" description="Helical" evidence="1">
    <location>
        <begin position="158"/>
        <end position="181"/>
    </location>
</feature>
<dbReference type="AlphaFoldDB" id="A0A4Z0A533"/>
<evidence type="ECO:0008006" key="4">
    <source>
        <dbReference type="Google" id="ProtNLM"/>
    </source>
</evidence>
<sequence>MASGCVQGTIGSSMQLISMLQVFFIMGRICLLGSYVGLIISVSAKTPVNCQALYVFNAEIFRSSQPQLVLCFERSPIPPTFMALGAMAVAHWTILIYSMFLVRATWEMDGMVCSATYVNPLFLRAVFYYTMAFDLVICAVAALGIGRHADQILSIWQLMFDEGLIFFLITAFGNILPAVFATLDLNAVMNIIATIPAGAISTIAAGRSVIMLPEIESDLFIRTSALQNENTTVHRIHAAQRHHLAQLAEVRVNTEQIVMQDFNKQRELDTVKGDREL</sequence>
<protein>
    <recommendedName>
        <fullName evidence="4">G-protein coupled receptors family 1 profile domain-containing protein</fullName>
    </recommendedName>
</protein>
<name>A0A4Z0A533_9AGAM</name>
<feature type="transmembrane region" description="Helical" evidence="1">
    <location>
        <begin position="126"/>
        <end position="146"/>
    </location>
</feature>
<accession>A0A4Z0A533</accession>
<feature type="transmembrane region" description="Helical" evidence="1">
    <location>
        <begin position="81"/>
        <end position="106"/>
    </location>
</feature>
<keyword evidence="1" id="KW-1133">Transmembrane helix</keyword>
<organism evidence="2 3">
    <name type="scientific">Hericium alpestre</name>
    <dbReference type="NCBI Taxonomy" id="135208"/>
    <lineage>
        <taxon>Eukaryota</taxon>
        <taxon>Fungi</taxon>
        <taxon>Dikarya</taxon>
        <taxon>Basidiomycota</taxon>
        <taxon>Agaricomycotina</taxon>
        <taxon>Agaricomycetes</taxon>
        <taxon>Russulales</taxon>
        <taxon>Hericiaceae</taxon>
        <taxon>Hericium</taxon>
    </lineage>
</organism>
<proteinExistence type="predicted"/>
<keyword evidence="1" id="KW-0812">Transmembrane</keyword>